<dbReference type="EMBL" id="UINC01224113">
    <property type="protein sequence ID" value="SVE53590.1"/>
    <property type="molecule type" value="Genomic_DNA"/>
</dbReference>
<feature type="non-terminal residue" evidence="1">
    <location>
        <position position="89"/>
    </location>
</feature>
<dbReference type="Gene3D" id="3.20.20.150">
    <property type="entry name" value="Divalent-metal-dependent TIM barrel enzymes"/>
    <property type="match status" value="1"/>
</dbReference>
<dbReference type="AlphaFoldDB" id="A0A383EB32"/>
<dbReference type="SUPFAM" id="SSF51658">
    <property type="entry name" value="Xylose isomerase-like"/>
    <property type="match status" value="1"/>
</dbReference>
<protein>
    <recommendedName>
        <fullName evidence="2">Xylose isomerase-like TIM barrel domain-containing protein</fullName>
    </recommendedName>
</protein>
<evidence type="ECO:0008006" key="2">
    <source>
        <dbReference type="Google" id="ProtNLM"/>
    </source>
</evidence>
<reference evidence="1" key="1">
    <citation type="submission" date="2018-05" db="EMBL/GenBank/DDBJ databases">
        <authorList>
            <person name="Lanie J.A."/>
            <person name="Ng W.-L."/>
            <person name="Kazmierczak K.M."/>
            <person name="Andrzejewski T.M."/>
            <person name="Davidsen T.M."/>
            <person name="Wayne K.J."/>
            <person name="Tettelin H."/>
            <person name="Glass J.I."/>
            <person name="Rusch D."/>
            <person name="Podicherti R."/>
            <person name="Tsui H.-C.T."/>
            <person name="Winkler M.E."/>
        </authorList>
    </citation>
    <scope>NUCLEOTIDE SEQUENCE</scope>
</reference>
<dbReference type="InterPro" id="IPR036237">
    <property type="entry name" value="Xyl_isomerase-like_sf"/>
</dbReference>
<gene>
    <name evidence="1" type="ORF">METZ01_LOCUS506444</name>
</gene>
<accession>A0A383EB32</accession>
<name>A0A383EB32_9ZZZZ</name>
<sequence length="89" mass="9710">MKVCLGMSPIAWSNDDLPELGKDTSLETCLYETRSAGYTGTEMGGKFPRDVAALSEVLQAHDLKLVSGWYSGTLLGREVEEEKDQIAAQ</sequence>
<proteinExistence type="predicted"/>
<organism evidence="1">
    <name type="scientific">marine metagenome</name>
    <dbReference type="NCBI Taxonomy" id="408172"/>
    <lineage>
        <taxon>unclassified sequences</taxon>
        <taxon>metagenomes</taxon>
        <taxon>ecological metagenomes</taxon>
    </lineage>
</organism>
<evidence type="ECO:0000313" key="1">
    <source>
        <dbReference type="EMBL" id="SVE53590.1"/>
    </source>
</evidence>